<dbReference type="InterPro" id="IPR015094">
    <property type="entry name" value="Integrase_lambda-typ_DNA-bd_N"/>
</dbReference>
<dbReference type="InterPro" id="IPR013762">
    <property type="entry name" value="Integrase-like_cat_sf"/>
</dbReference>
<dbReference type="Gene3D" id="1.10.443.10">
    <property type="entry name" value="Intergrase catalytic core"/>
    <property type="match status" value="1"/>
</dbReference>
<proteinExistence type="inferred from homology"/>
<evidence type="ECO:0000259" key="6">
    <source>
        <dbReference type="PROSITE" id="PS51898"/>
    </source>
</evidence>
<dbReference type="Pfam" id="PF00589">
    <property type="entry name" value="Phage_integrase"/>
    <property type="match status" value="1"/>
</dbReference>
<protein>
    <submittedName>
        <fullName evidence="8">Prophage lambda integrase</fullName>
    </submittedName>
</protein>
<dbReference type="InterPro" id="IPR044068">
    <property type="entry name" value="CB"/>
</dbReference>
<dbReference type="AlphaFoldDB" id="C9Y1M6"/>
<dbReference type="KEGG" id="ctu:CTU_17160"/>
<organism evidence="8 9">
    <name type="scientific">Cronobacter turicensis (strain DSM 18703 / CCUG 55852 / LMG 23827 / z3032)</name>
    <dbReference type="NCBI Taxonomy" id="693216"/>
    <lineage>
        <taxon>Bacteria</taxon>
        <taxon>Pseudomonadati</taxon>
        <taxon>Pseudomonadota</taxon>
        <taxon>Gammaproteobacteria</taxon>
        <taxon>Enterobacterales</taxon>
        <taxon>Enterobacteriaceae</taxon>
        <taxon>Cronobacter</taxon>
    </lineage>
</organism>
<dbReference type="CDD" id="cd00800">
    <property type="entry name" value="INT_Lambda_C"/>
    <property type="match status" value="1"/>
</dbReference>
<accession>C9Y1M6</accession>
<dbReference type="GO" id="GO:0003677">
    <property type="term" value="F:DNA binding"/>
    <property type="evidence" value="ECO:0007669"/>
    <property type="project" value="UniProtKB-UniRule"/>
</dbReference>
<reference evidence="8 9" key="1">
    <citation type="journal article" date="2010" name="J. Bacteriol.">
        <title>Complete Genome Sequence of Cronobacter turicensis LMG 23827, a foodborne pathogen causing deaths in neonates.</title>
        <authorList>
            <person name="Stephan R."/>
            <person name="Lehner A."/>
            <person name="Tischler P."/>
            <person name="Rattei T."/>
        </authorList>
    </citation>
    <scope>NUCLEOTIDE SEQUENCE [LARGE SCALE GENOMIC DNA]</scope>
    <source>
        <strain evidence="9">DSM 18703 / CCUG 55852 / LMG 23827 / z3032</strain>
    </source>
</reference>
<keyword evidence="9" id="KW-1185">Reference proteome</keyword>
<dbReference type="InterPro" id="IPR010998">
    <property type="entry name" value="Integrase_recombinase_N"/>
</dbReference>
<evidence type="ECO:0000256" key="5">
    <source>
        <dbReference type="PROSITE-ProRule" id="PRU01248"/>
    </source>
</evidence>
<keyword evidence="2" id="KW-0229">DNA integration</keyword>
<dbReference type="PATRIC" id="fig|693216.3.peg.1638"/>
<evidence type="ECO:0000256" key="2">
    <source>
        <dbReference type="ARBA" id="ARBA00022908"/>
    </source>
</evidence>
<name>C9Y1M6_CROTZ</name>
<sequence>MAARPRKNNVKVPNLYPLYSRKVNKVYWRYKHPITGKFHSLGTNEAEAIAIATEANSRLAEQQTRQILALSDRIATSKGKAITTITWLERYWKIQEERLKSGDIRQNTFKQKAKPVSLLRERVGMKLISAVDVRDIAQILDDYIAAGQPRMAQVIRSVLIDIFKEAQHFGEVPPGYNPALATKQPRRRINRQRLSLEEWQKIFDIADATHRYMGNAMLLALVTGQRLGDISNMKFADIWDDHLHVVQEKTGSKLAIPLSLRLDAIGWNLRDVIARCRDYAVSPFLIHFFRATSMAERGAQVKSNTITMNFSKARDKAEIHWGDGTPATFHEQRSLAERLYGDQGVDTQRLLGHKSPQQTARYHDNRGKDWNYIALASSLIKK</sequence>
<dbReference type="PROSITE" id="PS51900">
    <property type="entry name" value="CB"/>
    <property type="match status" value="1"/>
</dbReference>
<dbReference type="PANTHER" id="PTHR30349">
    <property type="entry name" value="PHAGE INTEGRASE-RELATED"/>
    <property type="match status" value="1"/>
</dbReference>
<feature type="domain" description="Tyr recombinase" evidence="6">
    <location>
        <begin position="189"/>
        <end position="375"/>
    </location>
</feature>
<evidence type="ECO:0000256" key="1">
    <source>
        <dbReference type="ARBA" id="ARBA00008857"/>
    </source>
</evidence>
<dbReference type="HOGENOM" id="CLU_049005_0_1_6"/>
<dbReference type="EMBL" id="FN543093">
    <property type="protein sequence ID" value="CBA30042.1"/>
    <property type="molecule type" value="Genomic_DNA"/>
</dbReference>
<dbReference type="GO" id="GO:0006310">
    <property type="term" value="P:DNA recombination"/>
    <property type="evidence" value="ECO:0007669"/>
    <property type="project" value="UniProtKB-KW"/>
</dbReference>
<evidence type="ECO:0000313" key="9">
    <source>
        <dbReference type="Proteomes" id="UP000002069"/>
    </source>
</evidence>
<dbReference type="Pfam" id="PF09003">
    <property type="entry name" value="Arm-DNA-bind_1"/>
    <property type="match status" value="1"/>
</dbReference>
<dbReference type="InterPro" id="IPR002104">
    <property type="entry name" value="Integrase_catalytic"/>
</dbReference>
<evidence type="ECO:0000256" key="3">
    <source>
        <dbReference type="ARBA" id="ARBA00023125"/>
    </source>
</evidence>
<dbReference type="PROSITE" id="PS51898">
    <property type="entry name" value="TYR_RECOMBINASE"/>
    <property type="match status" value="1"/>
</dbReference>
<feature type="domain" description="Core-binding (CB)" evidence="7">
    <location>
        <begin position="82"/>
        <end position="167"/>
    </location>
</feature>
<keyword evidence="4" id="KW-0233">DNA recombination</keyword>
<dbReference type="Gene3D" id="1.10.150.130">
    <property type="match status" value="1"/>
</dbReference>
<comment type="similarity">
    <text evidence="1">Belongs to the 'phage' integrase family.</text>
</comment>
<keyword evidence="3 5" id="KW-0238">DNA-binding</keyword>
<dbReference type="InterPro" id="IPR050090">
    <property type="entry name" value="Tyrosine_recombinase_XerCD"/>
</dbReference>
<dbReference type="PANTHER" id="PTHR30349:SF64">
    <property type="entry name" value="PROPHAGE INTEGRASE INTD-RELATED"/>
    <property type="match status" value="1"/>
</dbReference>
<dbReference type="InterPro" id="IPR011010">
    <property type="entry name" value="DNA_brk_join_enz"/>
</dbReference>
<dbReference type="SUPFAM" id="SSF56349">
    <property type="entry name" value="DNA breaking-rejoining enzymes"/>
    <property type="match status" value="1"/>
</dbReference>
<evidence type="ECO:0000256" key="4">
    <source>
        <dbReference type="ARBA" id="ARBA00023172"/>
    </source>
</evidence>
<gene>
    <name evidence="8" type="primary">intE</name>
    <name evidence="8" type="ordered locus">Ctu_17160</name>
</gene>
<dbReference type="GO" id="GO:0008907">
    <property type="term" value="F:integrase activity"/>
    <property type="evidence" value="ECO:0007669"/>
    <property type="project" value="InterPro"/>
</dbReference>
<evidence type="ECO:0000259" key="7">
    <source>
        <dbReference type="PROSITE" id="PS51900"/>
    </source>
</evidence>
<evidence type="ECO:0000313" key="8">
    <source>
        <dbReference type="EMBL" id="CBA30042.1"/>
    </source>
</evidence>
<reference evidence="9" key="2">
    <citation type="journal article" date="2011" name="J. Bacteriol.">
        <title>Complete genome sequence of Cronobacter turicensis LMG 23827, a food-borne pathogen causing deaths in neonates.</title>
        <authorList>
            <person name="Stephan R."/>
            <person name="Lehner A."/>
            <person name="Tischler P."/>
            <person name="Rattei T."/>
        </authorList>
    </citation>
    <scope>NUCLEOTIDE SEQUENCE [LARGE SCALE GENOMIC DNA]</scope>
    <source>
        <strain evidence="9">DSM 18703 / CCUG 55852 / LMG 23827 / z3032</strain>
    </source>
</reference>
<dbReference type="Proteomes" id="UP000002069">
    <property type="component" value="Chromosome"/>
</dbReference>
<dbReference type="Gene3D" id="3.30.160.60">
    <property type="entry name" value="Classic Zinc Finger"/>
    <property type="match status" value="1"/>
</dbReference>